<proteinExistence type="inferred from homology"/>
<evidence type="ECO:0000256" key="5">
    <source>
        <dbReference type="ARBA" id="ARBA00022729"/>
    </source>
</evidence>
<dbReference type="GO" id="GO:0005179">
    <property type="term" value="F:hormone activity"/>
    <property type="evidence" value="ECO:0007669"/>
    <property type="project" value="UniProtKB-KW"/>
</dbReference>
<dbReference type="Pfam" id="PF05498">
    <property type="entry name" value="RALF"/>
    <property type="match status" value="1"/>
</dbReference>
<evidence type="ECO:0000313" key="8">
    <source>
        <dbReference type="EMBL" id="GAA0146544.1"/>
    </source>
</evidence>
<dbReference type="GO" id="GO:0019722">
    <property type="term" value="P:calcium-mediated signaling"/>
    <property type="evidence" value="ECO:0007669"/>
    <property type="project" value="TreeGrafter"/>
</dbReference>
<keyword evidence="4" id="KW-0372">Hormone</keyword>
<dbReference type="EMBL" id="BAABME010000945">
    <property type="protein sequence ID" value="GAA0146544.1"/>
    <property type="molecule type" value="Genomic_DNA"/>
</dbReference>
<sequence length="125" mass="14350">MNFTYITILCFLLHYVHFCNSYSPFNINSVKTSELDALLKRACLEKKGDCPRIEMEDEMDSESTRRMLAMQKKYISYGTMKKDFVPCTQPGASYYDCRGGGQANHYNRGCEVITRCARSVNDINS</sequence>
<dbReference type="InterPro" id="IPR008801">
    <property type="entry name" value="RALF"/>
</dbReference>
<keyword evidence="5 7" id="KW-0732">Signal</keyword>
<evidence type="ECO:0000256" key="7">
    <source>
        <dbReference type="SAM" id="SignalP"/>
    </source>
</evidence>
<organism evidence="8 9">
    <name type="scientific">Lithospermum erythrorhizon</name>
    <name type="common">Purple gromwell</name>
    <name type="synonym">Lithospermum officinale var. erythrorhizon</name>
    <dbReference type="NCBI Taxonomy" id="34254"/>
    <lineage>
        <taxon>Eukaryota</taxon>
        <taxon>Viridiplantae</taxon>
        <taxon>Streptophyta</taxon>
        <taxon>Embryophyta</taxon>
        <taxon>Tracheophyta</taxon>
        <taxon>Spermatophyta</taxon>
        <taxon>Magnoliopsida</taxon>
        <taxon>eudicotyledons</taxon>
        <taxon>Gunneridae</taxon>
        <taxon>Pentapetalae</taxon>
        <taxon>asterids</taxon>
        <taxon>lamiids</taxon>
        <taxon>Boraginales</taxon>
        <taxon>Boraginaceae</taxon>
        <taxon>Boraginoideae</taxon>
        <taxon>Lithospermeae</taxon>
        <taxon>Lithospermum</taxon>
    </lineage>
</organism>
<feature type="signal peptide" evidence="7">
    <location>
        <begin position="1"/>
        <end position="21"/>
    </location>
</feature>
<keyword evidence="3" id="KW-0964">Secreted</keyword>
<keyword evidence="6" id="KW-1015">Disulfide bond</keyword>
<dbReference type="PANTHER" id="PTHR33136:SF36">
    <property type="entry name" value="PROTEIN RALF-LIKE 31"/>
    <property type="match status" value="1"/>
</dbReference>
<evidence type="ECO:0000256" key="4">
    <source>
        <dbReference type="ARBA" id="ARBA00022702"/>
    </source>
</evidence>
<evidence type="ECO:0000256" key="2">
    <source>
        <dbReference type="ARBA" id="ARBA00009178"/>
    </source>
</evidence>
<dbReference type="GO" id="GO:0009506">
    <property type="term" value="C:plasmodesma"/>
    <property type="evidence" value="ECO:0007669"/>
    <property type="project" value="TreeGrafter"/>
</dbReference>
<evidence type="ECO:0000313" key="9">
    <source>
        <dbReference type="Proteomes" id="UP001454036"/>
    </source>
</evidence>
<dbReference type="Proteomes" id="UP001454036">
    <property type="component" value="Unassembled WGS sequence"/>
</dbReference>
<protein>
    <submittedName>
        <fullName evidence="8">Uncharacterized protein</fullName>
    </submittedName>
</protein>
<name>A0AAV3P4P5_LITER</name>
<feature type="chain" id="PRO_5043977236" evidence="7">
    <location>
        <begin position="22"/>
        <end position="125"/>
    </location>
</feature>
<gene>
    <name evidence="8" type="ORF">LIER_06471</name>
</gene>
<reference evidence="8 9" key="1">
    <citation type="submission" date="2024-01" db="EMBL/GenBank/DDBJ databases">
        <title>The complete chloroplast genome sequence of Lithospermum erythrorhizon: insights into the phylogenetic relationship among Boraginaceae species and the maternal lineages of purple gromwells.</title>
        <authorList>
            <person name="Okada T."/>
            <person name="Watanabe K."/>
        </authorList>
    </citation>
    <scope>NUCLEOTIDE SEQUENCE [LARGE SCALE GENOMIC DNA]</scope>
</reference>
<evidence type="ECO:0000256" key="3">
    <source>
        <dbReference type="ARBA" id="ARBA00022525"/>
    </source>
</evidence>
<evidence type="ECO:0000256" key="6">
    <source>
        <dbReference type="ARBA" id="ARBA00023157"/>
    </source>
</evidence>
<accession>A0AAV3P4P5</accession>
<dbReference type="PANTHER" id="PTHR33136">
    <property type="entry name" value="RAPID ALKALINIZATION FACTOR-LIKE"/>
    <property type="match status" value="1"/>
</dbReference>
<keyword evidence="9" id="KW-1185">Reference proteome</keyword>
<comment type="caution">
    <text evidence="8">The sequence shown here is derived from an EMBL/GenBank/DDBJ whole genome shotgun (WGS) entry which is preliminary data.</text>
</comment>
<evidence type="ECO:0000256" key="1">
    <source>
        <dbReference type="ARBA" id="ARBA00004613"/>
    </source>
</evidence>
<comment type="similarity">
    <text evidence="2">Belongs to the plant rapid alkalinization factor (RALF) family.</text>
</comment>
<dbReference type="AlphaFoldDB" id="A0AAV3P4P5"/>
<dbReference type="GO" id="GO:0005576">
    <property type="term" value="C:extracellular region"/>
    <property type="evidence" value="ECO:0007669"/>
    <property type="project" value="UniProtKB-SubCell"/>
</dbReference>
<comment type="subcellular location">
    <subcellularLocation>
        <location evidence="1">Secreted</location>
    </subcellularLocation>
</comment>